<dbReference type="InterPro" id="IPR036705">
    <property type="entry name" value="Ribosyl_crysJ1_sf"/>
</dbReference>
<dbReference type="InterPro" id="IPR050792">
    <property type="entry name" value="ADP-ribosylglycohydrolase"/>
</dbReference>
<dbReference type="GO" id="GO:0046872">
    <property type="term" value="F:metal ion binding"/>
    <property type="evidence" value="ECO:0007669"/>
    <property type="project" value="UniProtKB-KW"/>
</dbReference>
<evidence type="ECO:0000256" key="1">
    <source>
        <dbReference type="PIRSR" id="PIRSR605502-1"/>
    </source>
</evidence>
<dbReference type="RefSeq" id="XP_033530317.1">
    <property type="nucleotide sequence ID" value="XM_033681559.1"/>
</dbReference>
<feature type="binding site" evidence="1">
    <location>
        <position position="76"/>
    </location>
    <ligand>
        <name>Mg(2+)</name>
        <dbReference type="ChEBI" id="CHEBI:18420"/>
        <label>1</label>
    </ligand>
</feature>
<dbReference type="OrthoDB" id="2021138at2759"/>
<keyword evidence="1" id="KW-0479">Metal-binding</keyword>
<name>A0A6G1FSH3_9PEZI</name>
<gene>
    <name evidence="2 4" type="ORF">P152DRAFT_477084</name>
</gene>
<dbReference type="GO" id="GO:0016787">
    <property type="term" value="F:hydrolase activity"/>
    <property type="evidence" value="ECO:0007669"/>
    <property type="project" value="UniProtKB-KW"/>
</dbReference>
<evidence type="ECO:0000313" key="3">
    <source>
        <dbReference type="Proteomes" id="UP000504638"/>
    </source>
</evidence>
<reference evidence="4" key="3">
    <citation type="submission" date="2025-04" db="UniProtKB">
        <authorList>
            <consortium name="RefSeq"/>
        </authorList>
    </citation>
    <scope>IDENTIFICATION</scope>
    <source>
        <strain evidence="4">CBS 781.70</strain>
    </source>
</reference>
<dbReference type="Proteomes" id="UP000504638">
    <property type="component" value="Unplaced"/>
</dbReference>
<keyword evidence="3" id="KW-1185">Reference proteome</keyword>
<proteinExistence type="predicted"/>
<reference evidence="2 4" key="1">
    <citation type="submission" date="2020-01" db="EMBL/GenBank/DDBJ databases">
        <authorList>
            <consortium name="DOE Joint Genome Institute"/>
            <person name="Haridas S."/>
            <person name="Albert R."/>
            <person name="Binder M."/>
            <person name="Bloem J."/>
            <person name="Labutti K."/>
            <person name="Salamov A."/>
            <person name="Andreopoulos B."/>
            <person name="Baker S.E."/>
            <person name="Barry K."/>
            <person name="Bills G."/>
            <person name="Bluhm B.H."/>
            <person name="Cannon C."/>
            <person name="Castanera R."/>
            <person name="Culley D.E."/>
            <person name="Daum C."/>
            <person name="Ezra D."/>
            <person name="Gonzalez J.B."/>
            <person name="Henrissat B."/>
            <person name="Kuo A."/>
            <person name="Liang C."/>
            <person name="Lipzen A."/>
            <person name="Lutzoni F."/>
            <person name="Magnuson J."/>
            <person name="Mondo S."/>
            <person name="Nolan M."/>
            <person name="Ohm R."/>
            <person name="Pangilinan J."/>
            <person name="Park H.-J."/>
            <person name="Ramirez L."/>
            <person name="Alfaro M."/>
            <person name="Sun H."/>
            <person name="Tritt A."/>
            <person name="Yoshinaga Y."/>
            <person name="Zwiers L.-H."/>
            <person name="Turgeon B.G."/>
            <person name="Goodwin S.B."/>
            <person name="Spatafora J.W."/>
            <person name="Crous P.W."/>
            <person name="Grigoriev I.V."/>
        </authorList>
    </citation>
    <scope>NUCLEOTIDE SEQUENCE</scope>
    <source>
        <strain evidence="2 4">CBS 781.70</strain>
    </source>
</reference>
<dbReference type="PANTHER" id="PTHR16222:SF28">
    <property type="entry name" value="ADP-RIBOSYLGLYCOHYDROLASE"/>
    <property type="match status" value="1"/>
</dbReference>
<evidence type="ECO:0000313" key="4">
    <source>
        <dbReference type="RefSeq" id="XP_033530317.1"/>
    </source>
</evidence>
<dbReference type="Gene3D" id="1.10.4080.10">
    <property type="entry name" value="ADP-ribosylation/Crystallin J1"/>
    <property type="match status" value="1"/>
</dbReference>
<feature type="binding site" evidence="1">
    <location>
        <position position="77"/>
    </location>
    <ligand>
        <name>Mg(2+)</name>
        <dbReference type="ChEBI" id="CHEBI:18420"/>
        <label>1</label>
    </ligand>
</feature>
<feature type="binding site" evidence="1">
    <location>
        <position position="344"/>
    </location>
    <ligand>
        <name>Mg(2+)</name>
        <dbReference type="ChEBI" id="CHEBI:18420"/>
        <label>1</label>
    </ligand>
</feature>
<dbReference type="AlphaFoldDB" id="A0A6G1FSH3"/>
<evidence type="ECO:0000313" key="2">
    <source>
        <dbReference type="EMBL" id="KAF1808686.1"/>
    </source>
</evidence>
<reference evidence="4" key="2">
    <citation type="submission" date="2020-04" db="EMBL/GenBank/DDBJ databases">
        <authorList>
            <consortium name="NCBI Genome Project"/>
        </authorList>
    </citation>
    <scope>NUCLEOTIDE SEQUENCE</scope>
    <source>
        <strain evidence="4">CBS 781.70</strain>
    </source>
</reference>
<dbReference type="InterPro" id="IPR005502">
    <property type="entry name" value="Ribosyl_crysJ1"/>
</dbReference>
<feature type="binding site" evidence="1">
    <location>
        <position position="347"/>
    </location>
    <ligand>
        <name>Mg(2+)</name>
        <dbReference type="ChEBI" id="CHEBI:18420"/>
        <label>1</label>
    </ligand>
</feature>
<dbReference type="SUPFAM" id="SSF101478">
    <property type="entry name" value="ADP-ribosylglycohydrolase"/>
    <property type="match status" value="1"/>
</dbReference>
<sequence length="464" mass="51377">MDFIFLHPFVRSTAIDKCNGTIIGSALGDVVGLYTEFLPATECDRSYPDGRFSLHPPTPFREDSHRDKFELGSWTDDTDQALLILLAFLDCKGDPTFVPFEFAQRLKIWVRQGLRALDRLPLGIGQTVGRVALDPEFGSSDKLYAVALRQWKIAPKDRKPAANGSLMRTHPVGIMCVGKSEDEAFETATDIGRTTHVDPRCVVSCCVLVALVRGIVRGEVLVEQDIDAALHRAWRWVDERETLNDPRKDPTVQVEGEAKRHAEASSWWLREEFDRHTHADSFTALELDDSQKMGYVYKALGSAILSLRFAMRGELTTNSAPEDARSGGNGFEAIISSLVMHGGDADTNACIAGALLGAWFGYAALPENWRTGLVHGNWLLRKSMNLAGCVGIAPVTEGWVPNEADTARDGGRGQISQAEVDNLERALIERMLLKAQARREAERLREKGNKGEGAGKWFRGLNMR</sequence>
<accession>A0A6G1FSH3</accession>
<protein>
    <submittedName>
        <fullName evidence="2 4">ADP-ribosylglycohydrolase</fullName>
    </submittedName>
</protein>
<dbReference type="PANTHER" id="PTHR16222">
    <property type="entry name" value="ADP-RIBOSYLGLYCOHYDROLASE"/>
    <property type="match status" value="1"/>
</dbReference>
<comment type="cofactor">
    <cofactor evidence="1">
        <name>Mg(2+)</name>
        <dbReference type="ChEBI" id="CHEBI:18420"/>
    </cofactor>
    <text evidence="1">Binds 2 magnesium ions per subunit.</text>
</comment>
<dbReference type="EMBL" id="ML975180">
    <property type="protein sequence ID" value="KAF1808686.1"/>
    <property type="molecule type" value="Genomic_DNA"/>
</dbReference>
<feature type="binding site" evidence="1">
    <location>
        <position position="346"/>
    </location>
    <ligand>
        <name>Mg(2+)</name>
        <dbReference type="ChEBI" id="CHEBI:18420"/>
        <label>1</label>
    </ligand>
</feature>
<dbReference type="Pfam" id="PF03747">
    <property type="entry name" value="ADP_ribosyl_GH"/>
    <property type="match status" value="1"/>
</dbReference>
<organism evidence="2">
    <name type="scientific">Eremomyces bilateralis CBS 781.70</name>
    <dbReference type="NCBI Taxonomy" id="1392243"/>
    <lineage>
        <taxon>Eukaryota</taxon>
        <taxon>Fungi</taxon>
        <taxon>Dikarya</taxon>
        <taxon>Ascomycota</taxon>
        <taxon>Pezizomycotina</taxon>
        <taxon>Dothideomycetes</taxon>
        <taxon>Dothideomycetes incertae sedis</taxon>
        <taxon>Eremomycetales</taxon>
        <taxon>Eremomycetaceae</taxon>
        <taxon>Eremomyces</taxon>
    </lineage>
</organism>
<keyword evidence="1" id="KW-0460">Magnesium</keyword>
<feature type="binding site" evidence="1">
    <location>
        <position position="75"/>
    </location>
    <ligand>
        <name>Mg(2+)</name>
        <dbReference type="ChEBI" id="CHEBI:18420"/>
        <label>1</label>
    </ligand>
</feature>
<keyword evidence="2" id="KW-0378">Hydrolase</keyword>
<dbReference type="GeneID" id="54422129"/>